<evidence type="ECO:0000256" key="1">
    <source>
        <dbReference type="SAM" id="Phobius"/>
    </source>
</evidence>
<accession>A0A8S5NYK0</accession>
<keyword evidence="1" id="KW-0812">Transmembrane</keyword>
<sequence length="47" mass="5257">MKAGDIMPDKDFDKKIEQMNIKVAEILCSIGVSMITAIVTVILYTRL</sequence>
<organism evidence="2">
    <name type="scientific">Siphoviridae sp. ctwhn18</name>
    <dbReference type="NCBI Taxonomy" id="2825733"/>
    <lineage>
        <taxon>Viruses</taxon>
        <taxon>Duplodnaviria</taxon>
        <taxon>Heunggongvirae</taxon>
        <taxon>Uroviricota</taxon>
        <taxon>Caudoviricetes</taxon>
    </lineage>
</organism>
<keyword evidence="1" id="KW-0472">Membrane</keyword>
<dbReference type="EMBL" id="BK015295">
    <property type="protein sequence ID" value="DAD99893.1"/>
    <property type="molecule type" value="Genomic_DNA"/>
</dbReference>
<keyword evidence="1" id="KW-1133">Transmembrane helix</keyword>
<feature type="transmembrane region" description="Helical" evidence="1">
    <location>
        <begin position="21"/>
        <end position="44"/>
    </location>
</feature>
<protein>
    <submittedName>
        <fullName evidence="2">Uncharacterized protein</fullName>
    </submittedName>
</protein>
<evidence type="ECO:0000313" key="2">
    <source>
        <dbReference type="EMBL" id="DAD99893.1"/>
    </source>
</evidence>
<proteinExistence type="predicted"/>
<reference evidence="2" key="1">
    <citation type="journal article" date="2021" name="Proc. Natl. Acad. Sci. U.S.A.">
        <title>A Catalog of Tens of Thousands of Viruses from Human Metagenomes Reveals Hidden Associations with Chronic Diseases.</title>
        <authorList>
            <person name="Tisza M.J."/>
            <person name="Buck C.B."/>
        </authorList>
    </citation>
    <scope>NUCLEOTIDE SEQUENCE</scope>
    <source>
        <strain evidence="2">Ctwhn18</strain>
    </source>
</reference>
<name>A0A8S5NYK0_9CAUD</name>